<evidence type="ECO:0000256" key="1">
    <source>
        <dbReference type="SAM" id="Phobius"/>
    </source>
</evidence>
<reference evidence="3 4" key="1">
    <citation type="journal article" date="2017" name="Nature">
        <title>Atmospheric trace gases support primary production in Antarctic desert surface soil.</title>
        <authorList>
            <person name="Ji M."/>
            <person name="Greening C."/>
            <person name="Vanwonterghem I."/>
            <person name="Carere C.R."/>
            <person name="Bay S.K."/>
            <person name="Steen J.A."/>
            <person name="Montgomery K."/>
            <person name="Lines T."/>
            <person name="Beardall J."/>
            <person name="van Dorst J."/>
            <person name="Snape I."/>
            <person name="Stott M.B."/>
            <person name="Hugenholtz P."/>
            <person name="Ferrari B.C."/>
        </authorList>
    </citation>
    <scope>NUCLEOTIDE SEQUENCE [LARGE SCALE GENOMIC DNA]</scope>
    <source>
        <strain evidence="3">RRmetagenome_bin12</strain>
    </source>
</reference>
<organism evidence="3 4">
    <name type="scientific">Candidatus Aeolococcus gillhamiae</name>
    <dbReference type="NCBI Taxonomy" id="3127015"/>
    <lineage>
        <taxon>Bacteria</taxon>
        <taxon>Bacillati</taxon>
        <taxon>Candidatus Dormiibacterota</taxon>
        <taxon>Candidatus Dormibacteria</taxon>
        <taxon>Candidatus Aeolococcales</taxon>
        <taxon>Candidatus Aeolococcaceae</taxon>
        <taxon>Candidatus Aeolococcus</taxon>
    </lineage>
</organism>
<feature type="transmembrane region" description="Helical" evidence="1">
    <location>
        <begin position="648"/>
        <end position="670"/>
    </location>
</feature>
<sequence length="716" mass="72123">MEGAVPRSGLLWIGLAAVAGALLPSTAAAAGVSFSTPAGLPGLPPLFGIVCPSAMTCYAVGGLSGATVVSTSDAGRHWTTTTAAGIDELDSVSCFSATHCVAVGRAAGTGAAAITRDGRTWTAAGSLPSATALSSVSCVASSRCLALGSTYTTSSSQWISSELVSVDGGTTWTAAAAPTSQGIPTGLNRVQCATAQRCFVVGGGTWVSDNFGGSWKDVSPPNGCSAGQGFCLPAYSDLTGIAFTNASHGVVVGGEQCGGQGVTQCASAYFSTTDAGASWRMWPAPNGKQYAFLDDVYCSGDLCLVASDSSARSSILQTSDGTSLTSVGTTAGVVIAITCAPAGPCIAVGRNVDAGILLVSGVGINPAAGGGAGAGTGTGGGGTTNNVVSSFSTSLPTPAAVGSSAPALLLSALLVLALVLLVVFPSQLFNRTYDENHDRIRAWWERRLPWTRARRERAQTRALRGAAALAAAVLIGAVLGSLLDPLAGFNAKSAALFAGIVLSFVISMTLGAAVTAAYRGARHRGAHWELRALPSGLVVAAACVLVSRVVNFQPGYLYGIIGGIAFAGALPRRDEGHLVALSSAVTLLVAVLAWLLWVPVSTAAAKPGAGFGIALLANVLSALFVGGLAGVVLGLVPLRFLPGEKLAAWHWGAWAAMFAVAMFGLVQIMLRPQSSSAHVASVPLWTTVGLFLAFGAASVAFWGYFRATARQEAPPG</sequence>
<feature type="chain" id="PRO_5016082308" description="Photosynthesis system II assembly factor Ycf48/Hcf136-like domain-containing protein" evidence="2">
    <location>
        <begin position="30"/>
        <end position="716"/>
    </location>
</feature>
<feature type="transmembrane region" description="Helical" evidence="1">
    <location>
        <begin position="405"/>
        <end position="424"/>
    </location>
</feature>
<dbReference type="AlphaFoldDB" id="A0A2W5Z9C7"/>
<feature type="transmembrane region" description="Helical" evidence="1">
    <location>
        <begin position="462"/>
        <end position="483"/>
    </location>
</feature>
<feature type="transmembrane region" description="Helical" evidence="1">
    <location>
        <begin position="530"/>
        <end position="549"/>
    </location>
</feature>
<dbReference type="InterPro" id="IPR015943">
    <property type="entry name" value="WD40/YVTN_repeat-like_dom_sf"/>
</dbReference>
<feature type="signal peptide" evidence="2">
    <location>
        <begin position="1"/>
        <end position="29"/>
    </location>
</feature>
<accession>A0A2W5Z9C7</accession>
<protein>
    <recommendedName>
        <fullName evidence="5">Photosynthesis system II assembly factor Ycf48/Hcf136-like domain-containing protein</fullName>
    </recommendedName>
</protein>
<keyword evidence="1" id="KW-1133">Transmembrane helix</keyword>
<dbReference type="NCBIfam" id="NF041501">
    <property type="entry name" value="cola_mem"/>
    <property type="match status" value="1"/>
</dbReference>
<dbReference type="Gene3D" id="2.130.10.10">
    <property type="entry name" value="YVTN repeat-like/Quinoprotein amine dehydrogenase"/>
    <property type="match status" value="1"/>
</dbReference>
<feature type="transmembrane region" description="Helical" evidence="1">
    <location>
        <begin position="682"/>
        <end position="705"/>
    </location>
</feature>
<keyword evidence="1" id="KW-0472">Membrane</keyword>
<dbReference type="Proteomes" id="UP000248724">
    <property type="component" value="Unassembled WGS sequence"/>
</dbReference>
<keyword evidence="2" id="KW-0732">Signal</keyword>
<evidence type="ECO:0000313" key="3">
    <source>
        <dbReference type="EMBL" id="PZR81903.1"/>
    </source>
</evidence>
<feature type="transmembrane region" description="Helical" evidence="1">
    <location>
        <begin position="578"/>
        <end position="597"/>
    </location>
</feature>
<dbReference type="EMBL" id="QHBU01000089">
    <property type="protein sequence ID" value="PZR81903.1"/>
    <property type="molecule type" value="Genomic_DNA"/>
</dbReference>
<evidence type="ECO:0008006" key="5">
    <source>
        <dbReference type="Google" id="ProtNLM"/>
    </source>
</evidence>
<dbReference type="InterPro" id="IPR048104">
    <property type="entry name" value="Cola_memb_dom"/>
</dbReference>
<proteinExistence type="predicted"/>
<dbReference type="SUPFAM" id="SSF110296">
    <property type="entry name" value="Oligoxyloglucan reducing end-specific cellobiohydrolase"/>
    <property type="match status" value="1"/>
</dbReference>
<gene>
    <name evidence="3" type="ORF">DLM65_04995</name>
</gene>
<name>A0A2W5Z9C7_9BACT</name>
<feature type="transmembrane region" description="Helical" evidence="1">
    <location>
        <begin position="495"/>
        <end position="518"/>
    </location>
</feature>
<feature type="transmembrane region" description="Helical" evidence="1">
    <location>
        <begin position="555"/>
        <end position="571"/>
    </location>
</feature>
<comment type="caution">
    <text evidence="3">The sequence shown here is derived from an EMBL/GenBank/DDBJ whole genome shotgun (WGS) entry which is preliminary data.</text>
</comment>
<keyword evidence="1" id="KW-0812">Transmembrane</keyword>
<feature type="transmembrane region" description="Helical" evidence="1">
    <location>
        <begin position="609"/>
        <end position="636"/>
    </location>
</feature>
<evidence type="ECO:0000256" key="2">
    <source>
        <dbReference type="SAM" id="SignalP"/>
    </source>
</evidence>
<evidence type="ECO:0000313" key="4">
    <source>
        <dbReference type="Proteomes" id="UP000248724"/>
    </source>
</evidence>